<dbReference type="Proteomes" id="UP000694700">
    <property type="component" value="Unplaced"/>
</dbReference>
<organism evidence="2 3">
    <name type="scientific">Cyprinus carpio</name>
    <name type="common">Common carp</name>
    <dbReference type="NCBI Taxonomy" id="7962"/>
    <lineage>
        <taxon>Eukaryota</taxon>
        <taxon>Metazoa</taxon>
        <taxon>Chordata</taxon>
        <taxon>Craniata</taxon>
        <taxon>Vertebrata</taxon>
        <taxon>Euteleostomi</taxon>
        <taxon>Actinopterygii</taxon>
        <taxon>Neopterygii</taxon>
        <taxon>Teleostei</taxon>
        <taxon>Ostariophysi</taxon>
        <taxon>Cypriniformes</taxon>
        <taxon>Cyprinidae</taxon>
        <taxon>Cyprininae</taxon>
        <taxon>Cyprinus</taxon>
    </lineage>
</organism>
<evidence type="ECO:0000313" key="2">
    <source>
        <dbReference type="Ensembl" id="ENSCCRP00015062031.1"/>
    </source>
</evidence>
<feature type="signal peptide" evidence="1">
    <location>
        <begin position="1"/>
        <end position="22"/>
    </location>
</feature>
<dbReference type="Ensembl" id="ENSCCRT00015064068.1">
    <property type="protein sequence ID" value="ENSCCRP00015062031.1"/>
    <property type="gene ID" value="ENSCCRG00015025349.1"/>
</dbReference>
<keyword evidence="1" id="KW-0732">Signal</keyword>
<sequence>MSCDVQLAEMPCSLFLFHFLLAEVLSMATATTPVGQDQPTTADPPPVVFDLSQPPVIEGFAPLPRAKEENFKDKFIRKTKENPFVPIGHWLSEFVSITENPKGTVEFPLNTSYSPDVRLECDLNSCPAGLYSTSENRKERHLHQKK</sequence>
<accession>A0A8C1WAE5</accession>
<reference evidence="2" key="1">
    <citation type="submission" date="2025-08" db="UniProtKB">
        <authorList>
            <consortium name="Ensembl"/>
        </authorList>
    </citation>
    <scope>IDENTIFICATION</scope>
</reference>
<evidence type="ECO:0000313" key="3">
    <source>
        <dbReference type="Proteomes" id="UP000694700"/>
    </source>
</evidence>
<feature type="chain" id="PRO_5034830331" evidence="1">
    <location>
        <begin position="23"/>
        <end position="146"/>
    </location>
</feature>
<name>A0A8C1WAE5_CYPCA</name>
<evidence type="ECO:0000256" key="1">
    <source>
        <dbReference type="SAM" id="SignalP"/>
    </source>
</evidence>
<dbReference type="AlphaFoldDB" id="A0A8C1WAE5"/>
<protein>
    <submittedName>
        <fullName evidence="2">Uncharacterized protein</fullName>
    </submittedName>
</protein>
<proteinExistence type="predicted"/>